<dbReference type="AlphaFoldDB" id="A0A7H9AY34"/>
<sequence length="164" mass="18743">MKQEPAPPQLRVLCRPLRAVFRRKGFFEKHSHLVPDRCRALRLPEEKLWTAGTGSVFGPGPKSICKSKVSKLLHTVWSVRGGSRQAGTRHGRWRPAAGAICSYQVYWGMIIHAFMHLHMLRRFLHVFFLVKETVKVKITGVYANRSLRCSGRVTGPRQQSPFLL</sequence>
<name>A0A7H9AY34_ZYGMR</name>
<evidence type="ECO:0000313" key="2">
    <source>
        <dbReference type="Proteomes" id="UP000509704"/>
    </source>
</evidence>
<keyword evidence="2" id="KW-1185">Reference proteome</keyword>
<organism evidence="1 2">
    <name type="scientific">Zygotorulaspora mrakii</name>
    <name type="common">Zygosaccharomyces mrakii</name>
    <dbReference type="NCBI Taxonomy" id="42260"/>
    <lineage>
        <taxon>Eukaryota</taxon>
        <taxon>Fungi</taxon>
        <taxon>Dikarya</taxon>
        <taxon>Ascomycota</taxon>
        <taxon>Saccharomycotina</taxon>
        <taxon>Saccharomycetes</taxon>
        <taxon>Saccharomycetales</taxon>
        <taxon>Saccharomycetaceae</taxon>
        <taxon>Zygotorulaspora</taxon>
    </lineage>
</organism>
<dbReference type="EMBL" id="CP058605">
    <property type="protein sequence ID" value="QLG71077.1"/>
    <property type="molecule type" value="Genomic_DNA"/>
</dbReference>
<proteinExistence type="predicted"/>
<dbReference type="RefSeq" id="XP_037142805.1">
    <property type="nucleotide sequence ID" value="XM_037286910.1"/>
</dbReference>
<gene>
    <name evidence="1" type="ORF">HG535_0B01150</name>
</gene>
<reference evidence="1 2" key="1">
    <citation type="submission" date="2020-07" db="EMBL/GenBank/DDBJ databases">
        <title>The yeast mating-type switching endonuclease HO is a domesticated member of an unorthodox homing genetic element family.</title>
        <authorList>
            <person name="Coughlan A.Y."/>
            <person name="Lombardi L."/>
            <person name="Braun-Galleani S."/>
            <person name="Martos A.R."/>
            <person name="Galeote V."/>
            <person name="Bigey F."/>
            <person name="Dequin S."/>
            <person name="Byrne K.P."/>
            <person name="Wolfe K.H."/>
        </authorList>
    </citation>
    <scope>NUCLEOTIDE SEQUENCE [LARGE SCALE GENOMIC DNA]</scope>
    <source>
        <strain evidence="1 2">NRRL Y-6702</strain>
    </source>
</reference>
<protein>
    <submittedName>
        <fullName evidence="1">Uncharacterized protein</fullName>
    </submittedName>
</protein>
<accession>A0A7H9AY34</accession>
<dbReference type="GeneID" id="59234738"/>
<dbReference type="Proteomes" id="UP000509704">
    <property type="component" value="Chromosome 2"/>
</dbReference>
<dbReference type="KEGG" id="zmk:HG535_0B01150"/>
<evidence type="ECO:0000313" key="1">
    <source>
        <dbReference type="EMBL" id="QLG71077.1"/>
    </source>
</evidence>